<organism evidence="2 3">
    <name type="scientific">Stephania japonica</name>
    <dbReference type="NCBI Taxonomy" id="461633"/>
    <lineage>
        <taxon>Eukaryota</taxon>
        <taxon>Viridiplantae</taxon>
        <taxon>Streptophyta</taxon>
        <taxon>Embryophyta</taxon>
        <taxon>Tracheophyta</taxon>
        <taxon>Spermatophyta</taxon>
        <taxon>Magnoliopsida</taxon>
        <taxon>Ranunculales</taxon>
        <taxon>Menispermaceae</taxon>
        <taxon>Menispermoideae</taxon>
        <taxon>Cissampelideae</taxon>
        <taxon>Stephania</taxon>
    </lineage>
</organism>
<keyword evidence="1" id="KW-0472">Membrane</keyword>
<evidence type="ECO:0000256" key="1">
    <source>
        <dbReference type="SAM" id="Phobius"/>
    </source>
</evidence>
<reference evidence="2 3" key="1">
    <citation type="submission" date="2024-01" db="EMBL/GenBank/DDBJ databases">
        <title>Genome assemblies of Stephania.</title>
        <authorList>
            <person name="Yang L."/>
        </authorList>
    </citation>
    <scope>NUCLEOTIDE SEQUENCE [LARGE SCALE GENOMIC DNA]</scope>
    <source>
        <strain evidence="2">QJT</strain>
        <tissue evidence="2">Leaf</tissue>
    </source>
</reference>
<evidence type="ECO:0000313" key="2">
    <source>
        <dbReference type="EMBL" id="KAK9138742.1"/>
    </source>
</evidence>
<keyword evidence="1" id="KW-1133">Transmembrane helix</keyword>
<proteinExistence type="predicted"/>
<name>A0AAP0PC66_9MAGN</name>
<keyword evidence="3" id="KW-1185">Reference proteome</keyword>
<dbReference type="EMBL" id="JBBNAE010000003">
    <property type="protein sequence ID" value="KAK9138742.1"/>
    <property type="molecule type" value="Genomic_DNA"/>
</dbReference>
<comment type="caution">
    <text evidence="2">The sequence shown here is derived from an EMBL/GenBank/DDBJ whole genome shotgun (WGS) entry which is preliminary data.</text>
</comment>
<sequence length="169" mass="18415">MADNVGAEINIGGNGGNGGNGGSRPSFGGRRYGTLISIIEVLRKYLGLLFTMRNLWRITFEILLELGLSVPPLKVIVTILLYAARLLTLRTIREITFQVVEGMGPESDSIPGVLRRSEGGLCYAVHRSVLEQLVLASYVSYKAEVQQAQCSALRLYASTTWVSSSPCHL</sequence>
<dbReference type="Proteomes" id="UP001417504">
    <property type="component" value="Unassembled WGS sequence"/>
</dbReference>
<keyword evidence="1" id="KW-0812">Transmembrane</keyword>
<accession>A0AAP0PC66</accession>
<dbReference type="AlphaFoldDB" id="A0AAP0PC66"/>
<protein>
    <submittedName>
        <fullName evidence="2">Uncharacterized protein</fullName>
    </submittedName>
</protein>
<feature type="transmembrane region" description="Helical" evidence="1">
    <location>
        <begin position="62"/>
        <end position="84"/>
    </location>
</feature>
<evidence type="ECO:0000313" key="3">
    <source>
        <dbReference type="Proteomes" id="UP001417504"/>
    </source>
</evidence>
<gene>
    <name evidence="2" type="ORF">Sjap_009336</name>
</gene>